<feature type="compositionally biased region" description="Polar residues" evidence="1">
    <location>
        <begin position="203"/>
        <end position="224"/>
    </location>
</feature>
<sequence>MKHLTLTVSSVEGPQISTNFSHVLCDLLLDQHVIILSLTFSEEDFYHKARVSGLLLCVGIGSYLAYRLCLKIFNCDSLTDLLAKLKSALSSRSIRKLLHCDVETKMLGETGPGRYSVGTSEKILNLGLENLKNCSTRFGNGGRTLSVAGTRESNGQTFSVSSSTSSSSSKIQYYFYKGKKIAKIDSQTLRQKFSNKRKRHPSSLDSIFNQQQQQSSKNCRNGASVSSPHRTFCGVYDDDDASTVDQGLNNLNSTRKSVSGPTPICRTNALSDDDCRVSVASSSTSTNSRSPPPIERNRIKNDQDTQFDDKSSVSVSCVSSSVQQDLIWDNICTPCSTESKKLFEFDHPLALKSDLFDRALLNDSLTIYILCLIFIQLDLSPDARADSPGPSEWSEVSSYAANVEIGNETIGHFTLAENILVDTRRDFDHFATDFARSFDQRRLDWLSSVDYSRRMYCSVTVQCHSTTNTSHNASPQGENCSTSEVSKLGEYPTNHVNITDSRLSASSRGEKRRYAHSLPCEDHEPINGKKRKRHGSIPINALENQKIMGNLRSCSRLSNDSEASDYWSYYSSSNDSMFRHSGRFKCCEICRPTRSTSFPVYVVQKSDRTTTTVEKHKCHFSDFNISDETSYPEGKNFFTQSVKRGECQIVPKERASLHFMTMSSSFEDSCLSSMSNSRIDQSASTSSSEKVSGVSNNSHQWRVGLSGHKFEPSLDVTPEVKDYENEGSCYSRASSVRPDSLQWDEFDPDQTMKSVYDDLNNNEKYSTSSQYNFLPIPCVPDTPSTSRVVNLLDFVKATYPTYRASHEDLRKLARHDGLYHVRRPSTDKESLIESFLFHAQRSNIDLFDRCSFLHMKAKLQTLFVRHKSVFDNLGPDYSDFDRLSRALEVLWNFQNNNSMMTSFIFPPLSEDLPISEADDGDLVKAIKILLILRIVETHDRRFLRDDNGNVFTYDYFYNELFNCYTLTNLASLICGNGVKDEKFAEFLLALLADAFHLMINVFRFTVDGHIFNDNYHRHLSSNVIDQKMQVLNFGRFEIENSSTELFLAIF</sequence>
<evidence type="ECO:0000313" key="2">
    <source>
        <dbReference type="Proteomes" id="UP000887565"/>
    </source>
</evidence>
<feature type="compositionally biased region" description="Low complexity" evidence="1">
    <location>
        <begin position="279"/>
        <end position="289"/>
    </location>
</feature>
<dbReference type="AlphaFoldDB" id="A0A915I351"/>
<reference evidence="3" key="1">
    <citation type="submission" date="2022-11" db="UniProtKB">
        <authorList>
            <consortium name="WormBaseParasite"/>
        </authorList>
    </citation>
    <scope>IDENTIFICATION</scope>
</reference>
<accession>A0A915I351</accession>
<feature type="compositionally biased region" description="Polar residues" evidence="1">
    <location>
        <begin position="498"/>
        <end position="507"/>
    </location>
</feature>
<feature type="region of interest" description="Disordered" evidence="1">
    <location>
        <begin position="498"/>
        <end position="537"/>
    </location>
</feature>
<proteinExistence type="predicted"/>
<keyword evidence="2" id="KW-1185">Reference proteome</keyword>
<evidence type="ECO:0000256" key="1">
    <source>
        <dbReference type="SAM" id="MobiDB-lite"/>
    </source>
</evidence>
<dbReference type="Proteomes" id="UP000887565">
    <property type="component" value="Unplaced"/>
</dbReference>
<evidence type="ECO:0000313" key="3">
    <source>
        <dbReference type="WBParaSite" id="nRc.2.0.1.t07874-RA"/>
    </source>
</evidence>
<organism evidence="2 3">
    <name type="scientific">Romanomermis culicivorax</name>
    <name type="common">Nematode worm</name>
    <dbReference type="NCBI Taxonomy" id="13658"/>
    <lineage>
        <taxon>Eukaryota</taxon>
        <taxon>Metazoa</taxon>
        <taxon>Ecdysozoa</taxon>
        <taxon>Nematoda</taxon>
        <taxon>Enoplea</taxon>
        <taxon>Dorylaimia</taxon>
        <taxon>Mermithida</taxon>
        <taxon>Mermithoidea</taxon>
        <taxon>Mermithidae</taxon>
        <taxon>Romanomermis</taxon>
    </lineage>
</organism>
<feature type="region of interest" description="Disordered" evidence="1">
    <location>
        <begin position="279"/>
        <end position="307"/>
    </location>
</feature>
<dbReference type="WBParaSite" id="nRc.2.0.1.t07874-RA">
    <property type="protein sequence ID" value="nRc.2.0.1.t07874-RA"/>
    <property type="gene ID" value="nRc.2.0.1.g07874"/>
</dbReference>
<name>A0A915I351_ROMCU</name>
<feature type="region of interest" description="Disordered" evidence="1">
    <location>
        <begin position="192"/>
        <end position="224"/>
    </location>
</feature>
<protein>
    <submittedName>
        <fullName evidence="3">Uncharacterized protein</fullName>
    </submittedName>
</protein>
<feature type="compositionally biased region" description="Basic and acidic residues" evidence="1">
    <location>
        <begin position="295"/>
        <end position="307"/>
    </location>
</feature>